<dbReference type="OrthoDB" id="5143138at2"/>
<feature type="transmembrane region" description="Helical" evidence="6">
    <location>
        <begin position="46"/>
        <end position="67"/>
    </location>
</feature>
<evidence type="ECO:0000256" key="6">
    <source>
        <dbReference type="SAM" id="Phobius"/>
    </source>
</evidence>
<evidence type="ECO:0000256" key="4">
    <source>
        <dbReference type="ARBA" id="ARBA00022989"/>
    </source>
</evidence>
<feature type="transmembrane region" description="Helical" evidence="6">
    <location>
        <begin position="162"/>
        <end position="183"/>
    </location>
</feature>
<evidence type="ECO:0000256" key="5">
    <source>
        <dbReference type="ARBA" id="ARBA00023136"/>
    </source>
</evidence>
<accession>A0A164I119</accession>
<keyword evidence="5 6" id="KW-0472">Membrane</keyword>
<dbReference type="AlphaFoldDB" id="A0A164I119"/>
<dbReference type="InterPro" id="IPR037185">
    <property type="entry name" value="EmrE-like"/>
</dbReference>
<evidence type="ECO:0000313" key="8">
    <source>
        <dbReference type="EMBL" id="KZM69002.1"/>
    </source>
</evidence>
<feature type="transmembrane region" description="Helical" evidence="6">
    <location>
        <begin position="131"/>
        <end position="150"/>
    </location>
</feature>
<dbReference type="PANTHER" id="PTHR32322">
    <property type="entry name" value="INNER MEMBRANE TRANSPORTER"/>
    <property type="match status" value="1"/>
</dbReference>
<evidence type="ECO:0000256" key="3">
    <source>
        <dbReference type="ARBA" id="ARBA00022692"/>
    </source>
</evidence>
<gene>
    <name evidence="8" type="ORF">AWN90_14760</name>
</gene>
<feature type="transmembrane region" description="Helical" evidence="6">
    <location>
        <begin position="79"/>
        <end position="98"/>
    </location>
</feature>
<feature type="transmembrane region" description="Helical" evidence="6">
    <location>
        <begin position="195"/>
        <end position="217"/>
    </location>
</feature>
<dbReference type="RefSeq" id="WP_067581075.1">
    <property type="nucleotide sequence ID" value="NZ_JABMCZ010000002.1"/>
</dbReference>
<dbReference type="PANTHER" id="PTHR32322:SF2">
    <property type="entry name" value="EAMA DOMAIN-CONTAINING PROTEIN"/>
    <property type="match status" value="1"/>
</dbReference>
<keyword evidence="9" id="KW-1185">Reference proteome</keyword>
<comment type="caution">
    <text evidence="8">The sequence shown here is derived from an EMBL/GenBank/DDBJ whole genome shotgun (WGS) entry which is preliminary data.</text>
</comment>
<dbReference type="InterPro" id="IPR050638">
    <property type="entry name" value="AA-Vitamin_Transporters"/>
</dbReference>
<evidence type="ECO:0000259" key="7">
    <source>
        <dbReference type="Pfam" id="PF00892"/>
    </source>
</evidence>
<proteinExistence type="inferred from homology"/>
<evidence type="ECO:0000313" key="9">
    <source>
        <dbReference type="Proteomes" id="UP000076512"/>
    </source>
</evidence>
<dbReference type="EMBL" id="LWGR01000021">
    <property type="protein sequence ID" value="KZM69002.1"/>
    <property type="molecule type" value="Genomic_DNA"/>
</dbReference>
<evidence type="ECO:0000256" key="2">
    <source>
        <dbReference type="ARBA" id="ARBA00007362"/>
    </source>
</evidence>
<comment type="subcellular location">
    <subcellularLocation>
        <location evidence="1">Membrane</location>
        <topology evidence="1">Multi-pass membrane protein</topology>
    </subcellularLocation>
</comment>
<keyword evidence="4 6" id="KW-1133">Transmembrane helix</keyword>
<keyword evidence="3 6" id="KW-0812">Transmembrane</keyword>
<dbReference type="STRING" id="455432.AWN90_14760"/>
<protein>
    <recommendedName>
        <fullName evidence="7">EamA domain-containing protein</fullName>
    </recommendedName>
</protein>
<dbReference type="GO" id="GO:0016020">
    <property type="term" value="C:membrane"/>
    <property type="evidence" value="ECO:0007669"/>
    <property type="project" value="UniProtKB-SubCell"/>
</dbReference>
<name>A0A164I119_9NOCA</name>
<dbReference type="SUPFAM" id="SSF103481">
    <property type="entry name" value="Multidrug resistance efflux transporter EmrE"/>
    <property type="match status" value="2"/>
</dbReference>
<dbReference type="Pfam" id="PF00892">
    <property type="entry name" value="EamA"/>
    <property type="match status" value="2"/>
</dbReference>
<dbReference type="InterPro" id="IPR000620">
    <property type="entry name" value="EamA_dom"/>
</dbReference>
<feature type="transmembrane region" description="Helical" evidence="6">
    <location>
        <begin position="249"/>
        <end position="273"/>
    </location>
</feature>
<feature type="domain" description="EamA" evidence="7">
    <location>
        <begin position="14"/>
        <end position="149"/>
    </location>
</feature>
<sequence>MSIVLGAPARDRSALSLITAGILWGTGGLAGSLLARHAHLDPVAVAVYRLLLGGGLAVALLAVSGGLRGLPRTRAAARRILVTGVLLGAFQVCFFLAVQYISVSIATMATIGMLPVFVALGAAVRDRRLPAPATLLSIGVAVIGLVLLTWSPGSVGSGRGLVLGVGFALLSAAGFAVLTLFTGTPVEGLDPLRTTAFGMLTGGVLFAPAALRFGMALPLTPDVLAIAAYLGSVPTALAYTLYLRGLRTAAPVFAAMATLLEPLTTTVLAAIVLGERLTVQGWIGGGLLILALGMSSRR</sequence>
<comment type="similarity">
    <text evidence="2">Belongs to the EamA transporter family.</text>
</comment>
<feature type="transmembrane region" description="Helical" evidence="6">
    <location>
        <begin position="104"/>
        <end position="124"/>
    </location>
</feature>
<dbReference type="Proteomes" id="UP000076512">
    <property type="component" value="Unassembled WGS sequence"/>
</dbReference>
<feature type="transmembrane region" description="Helical" evidence="6">
    <location>
        <begin position="279"/>
        <end position="296"/>
    </location>
</feature>
<organism evidence="8 9">
    <name type="scientific">Nocardia terpenica</name>
    <dbReference type="NCBI Taxonomy" id="455432"/>
    <lineage>
        <taxon>Bacteria</taxon>
        <taxon>Bacillati</taxon>
        <taxon>Actinomycetota</taxon>
        <taxon>Actinomycetes</taxon>
        <taxon>Mycobacteriales</taxon>
        <taxon>Nocardiaceae</taxon>
        <taxon>Nocardia</taxon>
    </lineage>
</organism>
<feature type="domain" description="EamA" evidence="7">
    <location>
        <begin position="163"/>
        <end position="295"/>
    </location>
</feature>
<feature type="transmembrane region" description="Helical" evidence="6">
    <location>
        <begin position="223"/>
        <end position="242"/>
    </location>
</feature>
<evidence type="ECO:0000256" key="1">
    <source>
        <dbReference type="ARBA" id="ARBA00004141"/>
    </source>
</evidence>
<reference evidence="8 9" key="1">
    <citation type="submission" date="2016-04" db="EMBL/GenBank/DDBJ databases">
        <authorList>
            <person name="Evans L.H."/>
            <person name="Alamgir A."/>
            <person name="Owens N."/>
            <person name="Weber N.D."/>
            <person name="Virtaneva K."/>
            <person name="Barbian K."/>
            <person name="Babar A."/>
            <person name="Rosenke K."/>
        </authorList>
    </citation>
    <scope>NUCLEOTIDE SEQUENCE [LARGE SCALE GENOMIC DNA]</scope>
    <source>
        <strain evidence="8 9">IFM 0406</strain>
    </source>
</reference>